<evidence type="ECO:0000313" key="2">
    <source>
        <dbReference type="Proteomes" id="UP001059745"/>
    </source>
</evidence>
<dbReference type="AlphaFoldDB" id="A0AB38TKV9"/>
<evidence type="ECO:0000313" key="1">
    <source>
        <dbReference type="EMBL" id="UWX68846.1"/>
    </source>
</evidence>
<protein>
    <submittedName>
        <fullName evidence="1">Uncharacterized protein</fullName>
    </submittedName>
</protein>
<dbReference type="RefSeq" id="WP_260531205.1">
    <property type="nucleotide sequence ID" value="NZ_CP104214.1"/>
</dbReference>
<organism evidence="1 2">
    <name type="scientific">Burkholderia gladioli</name>
    <name type="common">Pseudomonas marginata</name>
    <name type="synonym">Phytomonas marginata</name>
    <dbReference type="NCBI Taxonomy" id="28095"/>
    <lineage>
        <taxon>Bacteria</taxon>
        <taxon>Pseudomonadati</taxon>
        <taxon>Pseudomonadota</taxon>
        <taxon>Betaproteobacteria</taxon>
        <taxon>Burkholderiales</taxon>
        <taxon>Burkholderiaceae</taxon>
        <taxon>Burkholderia</taxon>
    </lineage>
</organism>
<name>A0AB38TKV9_BURGA</name>
<proteinExistence type="predicted"/>
<dbReference type="EMBL" id="CP104214">
    <property type="protein sequence ID" value="UWX68846.1"/>
    <property type="molecule type" value="Genomic_DNA"/>
</dbReference>
<accession>A0AB38TKV9</accession>
<dbReference type="Proteomes" id="UP001059745">
    <property type="component" value="Chromosome 1"/>
</dbReference>
<sequence length="87" mass="9104">MEFPQVDGSDATAVLTAALGVLFQTHPDRQTLLRAWEPIAAAMPLIAIQNGSKDVSHNANVVIAQALLHVARTGSGPTKAGPNPHDD</sequence>
<reference evidence="1" key="1">
    <citation type="submission" date="2022-09" db="EMBL/GenBank/DDBJ databases">
        <title>Genomic of Burkholderia gladioli.</title>
        <authorList>
            <person name="Wu H."/>
        </authorList>
    </citation>
    <scope>NUCLEOTIDE SEQUENCE</scope>
    <source>
        <strain evidence="1">ZN-S4</strain>
    </source>
</reference>
<gene>
    <name evidence="1" type="ORF">NYZ96_11415</name>
</gene>